<name>A0A7M7LMM2_NASVI</name>
<feature type="region of interest" description="Disordered" evidence="1">
    <location>
        <begin position="163"/>
        <end position="210"/>
    </location>
</feature>
<organism evidence="3 4">
    <name type="scientific">Nasonia vitripennis</name>
    <name type="common">Parasitic wasp</name>
    <dbReference type="NCBI Taxonomy" id="7425"/>
    <lineage>
        <taxon>Eukaryota</taxon>
        <taxon>Metazoa</taxon>
        <taxon>Ecdysozoa</taxon>
        <taxon>Arthropoda</taxon>
        <taxon>Hexapoda</taxon>
        <taxon>Insecta</taxon>
        <taxon>Pterygota</taxon>
        <taxon>Neoptera</taxon>
        <taxon>Endopterygota</taxon>
        <taxon>Hymenoptera</taxon>
        <taxon>Apocrita</taxon>
        <taxon>Proctotrupomorpha</taxon>
        <taxon>Chalcidoidea</taxon>
        <taxon>Pteromalidae</taxon>
        <taxon>Pteromalinae</taxon>
        <taxon>Nasonia</taxon>
    </lineage>
</organism>
<gene>
    <name evidence="3" type="primary">100123295</name>
</gene>
<feature type="region of interest" description="Disordered" evidence="1">
    <location>
        <begin position="325"/>
        <end position="369"/>
    </location>
</feature>
<feature type="signal peptide" evidence="2">
    <location>
        <begin position="1"/>
        <end position="16"/>
    </location>
</feature>
<evidence type="ECO:0000256" key="2">
    <source>
        <dbReference type="SAM" id="SignalP"/>
    </source>
</evidence>
<evidence type="ECO:0000313" key="4">
    <source>
        <dbReference type="Proteomes" id="UP000002358"/>
    </source>
</evidence>
<feature type="region of interest" description="Disordered" evidence="1">
    <location>
        <begin position="233"/>
        <end position="271"/>
    </location>
</feature>
<dbReference type="KEGG" id="nvi:100123295"/>
<dbReference type="OrthoDB" id="7682600at2759"/>
<dbReference type="AlphaFoldDB" id="A0A7M7LMM2"/>
<feature type="compositionally biased region" description="Low complexity" evidence="1">
    <location>
        <begin position="22"/>
        <end position="33"/>
    </location>
</feature>
<keyword evidence="2" id="KW-0732">Signal</keyword>
<feature type="compositionally biased region" description="Low complexity" evidence="1">
    <location>
        <begin position="252"/>
        <end position="265"/>
    </location>
</feature>
<sequence>MKSTILFVLLFSATYAQQEETAAAQERPARAPQGHIQYSDPDGLKVSWKLYAPYTQWKSHLENPQRNQRAESGTQPAAALGPHQQSQQSEFVKPAPLAASDPAPIAEEKPVQPVQPVQPVHQVQVQYKPYSMVPTHIKQLILEMYEPQIPYVDPAVYIYRAHHQQQQEEEQQEQAQEKSQAEPQEETAQTSSQPQLGSYSSQYEQAPKYPTKYPINKSKVGYVQYKEEQPTAAASAAPQYGAVPERREAVAEEQPQEQQYDYPQQQRREADDGMPKEIHQLLNLQAMTPYHVIANRIFYKPKNIFVPKPLSEEVKGPYKYRSKIYFVKNDQETEEKEVKERTEREEPVDREEREDRVEREEPKEEVSEE</sequence>
<keyword evidence="4" id="KW-1185">Reference proteome</keyword>
<feature type="region of interest" description="Disordered" evidence="1">
    <location>
        <begin position="22"/>
        <end position="41"/>
    </location>
</feature>
<proteinExistence type="predicted"/>
<accession>A0A7M7LMM2</accession>
<feature type="compositionally biased region" description="Polar residues" evidence="1">
    <location>
        <begin position="61"/>
        <end position="75"/>
    </location>
</feature>
<protein>
    <submittedName>
        <fullName evidence="3">Uncharacterized protein</fullName>
    </submittedName>
</protein>
<evidence type="ECO:0000313" key="3">
    <source>
        <dbReference type="EnsemblMetazoa" id="XP_001606920"/>
    </source>
</evidence>
<reference evidence="3" key="1">
    <citation type="submission" date="2021-01" db="UniProtKB">
        <authorList>
            <consortium name="EnsemblMetazoa"/>
        </authorList>
    </citation>
    <scope>IDENTIFICATION</scope>
</reference>
<feature type="region of interest" description="Disordered" evidence="1">
    <location>
        <begin position="61"/>
        <end position="94"/>
    </location>
</feature>
<feature type="compositionally biased region" description="Basic and acidic residues" evidence="1">
    <location>
        <begin position="336"/>
        <end position="369"/>
    </location>
</feature>
<dbReference type="EnsemblMetazoa" id="XM_001606870">
    <property type="protein sequence ID" value="XP_001606920"/>
    <property type="gene ID" value="LOC100123295"/>
</dbReference>
<feature type="chain" id="PRO_5029701790" evidence="2">
    <location>
        <begin position="17"/>
        <end position="369"/>
    </location>
</feature>
<dbReference type="InParanoid" id="A0A7M7LMM2"/>
<dbReference type="Proteomes" id="UP000002358">
    <property type="component" value="Chromosome 3"/>
</dbReference>
<evidence type="ECO:0000256" key="1">
    <source>
        <dbReference type="SAM" id="MobiDB-lite"/>
    </source>
</evidence>
<dbReference type="OMA" id="RIQYTPK"/>
<feature type="compositionally biased region" description="Polar residues" evidence="1">
    <location>
        <begin position="187"/>
        <end position="204"/>
    </location>
</feature>